<protein>
    <submittedName>
        <fullName evidence="1">Uncharacterized protein</fullName>
    </submittedName>
</protein>
<accession>A0AAN8SBV3</accession>
<dbReference type="EMBL" id="JAWJWE010000001">
    <property type="protein sequence ID" value="KAK6643770.1"/>
    <property type="molecule type" value="Genomic_DNA"/>
</dbReference>
<evidence type="ECO:0000313" key="1">
    <source>
        <dbReference type="EMBL" id="KAK6643770.1"/>
    </source>
</evidence>
<gene>
    <name evidence="1" type="ORF">RUM43_000033</name>
</gene>
<reference evidence="1 2" key="1">
    <citation type="submission" date="2023-10" db="EMBL/GenBank/DDBJ databases">
        <title>Genomes of two closely related lineages of the louse Polyplax serrata with different host specificities.</title>
        <authorList>
            <person name="Martinu J."/>
            <person name="Tarabai H."/>
            <person name="Stefka J."/>
            <person name="Hypsa V."/>
        </authorList>
    </citation>
    <scope>NUCLEOTIDE SEQUENCE [LARGE SCALE GENOMIC DNA]</scope>
    <source>
        <strain evidence="1">HR10_N</strain>
    </source>
</reference>
<name>A0AAN8SBV3_POLSC</name>
<dbReference type="Proteomes" id="UP001372834">
    <property type="component" value="Unassembled WGS sequence"/>
</dbReference>
<proteinExistence type="predicted"/>
<organism evidence="1 2">
    <name type="scientific">Polyplax serrata</name>
    <name type="common">Common mouse louse</name>
    <dbReference type="NCBI Taxonomy" id="468196"/>
    <lineage>
        <taxon>Eukaryota</taxon>
        <taxon>Metazoa</taxon>
        <taxon>Ecdysozoa</taxon>
        <taxon>Arthropoda</taxon>
        <taxon>Hexapoda</taxon>
        <taxon>Insecta</taxon>
        <taxon>Pterygota</taxon>
        <taxon>Neoptera</taxon>
        <taxon>Paraneoptera</taxon>
        <taxon>Psocodea</taxon>
        <taxon>Troctomorpha</taxon>
        <taxon>Phthiraptera</taxon>
        <taxon>Anoplura</taxon>
        <taxon>Polyplacidae</taxon>
        <taxon>Polyplax</taxon>
    </lineage>
</organism>
<comment type="caution">
    <text evidence="1">The sequence shown here is derived from an EMBL/GenBank/DDBJ whole genome shotgun (WGS) entry which is preliminary data.</text>
</comment>
<sequence>MSSDETIVLDLVPRPSLRIQVLPKESKVNYSFKIEIKDGGSRKRVSSWCPYEAEVQLMGVKHKVNHNKWQQQRQRRQYQQRPLKGGAARCNAAVTSPTPKAPVLPLLLPL</sequence>
<evidence type="ECO:0000313" key="2">
    <source>
        <dbReference type="Proteomes" id="UP001372834"/>
    </source>
</evidence>
<dbReference type="AlphaFoldDB" id="A0AAN8SBV3"/>